<accession>A0A4R3JTX9</accession>
<evidence type="ECO:0000256" key="1">
    <source>
        <dbReference type="SAM" id="MobiDB-lite"/>
    </source>
</evidence>
<dbReference type="RefSeq" id="WP_126458045.1">
    <property type="nucleotide sequence ID" value="NZ_AP018721.1"/>
</dbReference>
<feature type="region of interest" description="Disordered" evidence="1">
    <location>
        <begin position="116"/>
        <end position="141"/>
    </location>
</feature>
<dbReference type="AlphaFoldDB" id="A0A4R3JTX9"/>
<organism evidence="2 3">
    <name type="scientific">Sulfuritortus calidifontis</name>
    <dbReference type="NCBI Taxonomy" id="1914471"/>
    <lineage>
        <taxon>Bacteria</taxon>
        <taxon>Pseudomonadati</taxon>
        <taxon>Pseudomonadota</taxon>
        <taxon>Betaproteobacteria</taxon>
        <taxon>Nitrosomonadales</taxon>
        <taxon>Thiobacillaceae</taxon>
        <taxon>Sulfuritortus</taxon>
    </lineage>
</organism>
<evidence type="ECO:0000313" key="3">
    <source>
        <dbReference type="Proteomes" id="UP000295135"/>
    </source>
</evidence>
<dbReference type="Proteomes" id="UP000295135">
    <property type="component" value="Unassembled WGS sequence"/>
</dbReference>
<name>A0A4R3JTX9_9PROT</name>
<dbReference type="OrthoDB" id="9157456at2"/>
<gene>
    <name evidence="2" type="ORF">EDC61_11950</name>
</gene>
<keyword evidence="3" id="KW-1185">Reference proteome</keyword>
<proteinExistence type="predicted"/>
<evidence type="ECO:0008006" key="4">
    <source>
        <dbReference type="Google" id="ProtNLM"/>
    </source>
</evidence>
<comment type="caution">
    <text evidence="2">The sequence shown here is derived from an EMBL/GenBank/DDBJ whole genome shotgun (WGS) entry which is preliminary data.</text>
</comment>
<protein>
    <recommendedName>
        <fullName evidence="4">Bacteriophage Rz lysis protein</fullName>
    </recommendedName>
</protein>
<reference evidence="2 3" key="1">
    <citation type="submission" date="2019-03" db="EMBL/GenBank/DDBJ databases">
        <title>Genomic Encyclopedia of Type Strains, Phase IV (KMG-IV): sequencing the most valuable type-strain genomes for metagenomic binning, comparative biology and taxonomic classification.</title>
        <authorList>
            <person name="Goeker M."/>
        </authorList>
    </citation>
    <scope>NUCLEOTIDE SEQUENCE [LARGE SCALE GENOMIC DNA]</scope>
    <source>
        <strain evidence="2 3">DSM 103923</strain>
    </source>
</reference>
<dbReference type="EMBL" id="SLZY01000019">
    <property type="protein sequence ID" value="TCS69750.1"/>
    <property type="molecule type" value="Genomic_DNA"/>
</dbReference>
<sequence length="176" mass="18293">MPSVWPLLLVAAVSGAAGAGIAYSLEHRARQAEVAVLRAEMADQQAAAAQAAAARLSAAQAAEAAAVRTLHATKSRLAVTEKRLKESLYALPTAQSYGLSYAARGLLNARLSDADDMPARASEPDRAASESPADPGQSGVTEADLGGWIAGVIGAYDACRARIEAIRQWDEVTHGR</sequence>
<evidence type="ECO:0000313" key="2">
    <source>
        <dbReference type="EMBL" id="TCS69750.1"/>
    </source>
</evidence>